<evidence type="ECO:0000313" key="1">
    <source>
        <dbReference type="EMBL" id="XCO00354.1"/>
    </source>
</evidence>
<evidence type="ECO:0000313" key="2">
    <source>
        <dbReference type="EMBL" id="XCO00454.1"/>
    </source>
</evidence>
<dbReference type="EMBL" id="PP965498">
    <property type="protein sequence ID" value="XCO00454.1"/>
    <property type="molecule type" value="Genomic_DNA"/>
</dbReference>
<protein>
    <submittedName>
        <fullName evidence="3">Uncharacterized protein</fullName>
    </submittedName>
</protein>
<proteinExistence type="predicted"/>
<dbReference type="EMBL" id="PP965497">
    <property type="protein sequence ID" value="XCO00354.1"/>
    <property type="molecule type" value="Genomic_DNA"/>
</dbReference>
<evidence type="ECO:0000313" key="3">
    <source>
        <dbReference type="EMBL" id="XCO00549.1"/>
    </source>
</evidence>
<reference evidence="3" key="1">
    <citation type="submission" date="2024-06" db="EMBL/GenBank/DDBJ databases">
        <title>Intestivirid acquisition increases across infancy in a wild primate population.</title>
        <authorList>
            <person name="Schneider-Creas I.A."/>
            <person name="Moya I.L."/>
            <person name="Chiou K.L."/>
            <person name="Baniel A."/>
            <person name="Azanaw Haile A."/>
            <person name="Kebede F."/>
            <person name="Abebe B."/>
            <person name="Snyder-Mackler N."/>
            <person name="Varsani A."/>
        </authorList>
    </citation>
    <scope>NUCLEOTIDE SEQUENCE</scope>
    <source>
        <strain evidence="1">Int_RNL_2016_0117_DIX</strain>
        <strain evidence="3">Int_RNL_2017_0546_COW</strain>
        <strain evidence="2">Int_RNL_2018_0945_COW</strain>
    </source>
</reference>
<sequence>MINIFHSLYFIIYKNNIINIILKKLIYKNIENHKNNNRCISY</sequence>
<accession>A0AAU8MKS7</accession>
<organism evidence="3">
    <name type="scientific">Geladintestivirus 1</name>
    <dbReference type="NCBI Taxonomy" id="3233133"/>
    <lineage>
        <taxon>Viruses</taxon>
        <taxon>Duplodnaviria</taxon>
        <taxon>Heunggongvirae</taxon>
        <taxon>Uroviricota</taxon>
        <taxon>Caudoviricetes</taxon>
        <taxon>Crassvirales</taxon>
    </lineage>
</organism>
<dbReference type="EMBL" id="PP965499">
    <property type="protein sequence ID" value="XCO00549.1"/>
    <property type="molecule type" value="Genomic_DNA"/>
</dbReference>
<name>A0AAU8MKS7_9CAUD</name>